<dbReference type="EMBL" id="WUXD01000001">
    <property type="protein sequence ID" value="MBM4626326.1"/>
    <property type="molecule type" value="Genomic_DNA"/>
</dbReference>
<accession>A0A9Q2PSW4</accession>
<evidence type="ECO:0000313" key="20">
    <source>
        <dbReference type="EMBL" id="NKW42336.1"/>
    </source>
</evidence>
<dbReference type="InterPro" id="IPR011877">
    <property type="entry name" value="Ribokinase"/>
</dbReference>
<reference evidence="17" key="2">
    <citation type="journal article" date="2020" name="Environ. Microbiol.">
        <title>The novel and transferable erm(51) gene confers Macrolides, Lincosamides, and Streptogramins B (MLSB) resistance to clonal Rhodococcus equi in the environment.</title>
        <authorList>
            <person name="Huber L."/>
            <person name="Giguere S."/>
            <person name="Slovis N.M."/>
            <person name="Alvarez-Narvaez S."/>
            <person name="Hart K.A."/>
            <person name="Greiter M."/>
            <person name="Morris E.R.A."/>
            <person name="Cohen N.D."/>
        </authorList>
    </citation>
    <scope>NUCLEOTIDE SEQUENCE</scope>
    <source>
        <strain evidence="19">Lh_116_1</strain>
        <strain evidence="17">Lh_141_1</strain>
        <strain evidence="20">Lh_16_1</strain>
    </source>
</reference>
<keyword evidence="8 12" id="KW-0067">ATP-binding</keyword>
<keyword evidence="7 12" id="KW-0418">Kinase</keyword>
<dbReference type="PROSITE" id="PS00584">
    <property type="entry name" value="PFKB_KINASES_2"/>
    <property type="match status" value="1"/>
</dbReference>
<feature type="binding site" evidence="12">
    <location>
        <begin position="236"/>
        <end position="241"/>
    </location>
    <ligand>
        <name>ATP</name>
        <dbReference type="ChEBI" id="CHEBI:30616"/>
    </ligand>
</feature>
<dbReference type="Proteomes" id="UP000605618">
    <property type="component" value="Unassembled WGS sequence"/>
</dbReference>
<evidence type="ECO:0000256" key="13">
    <source>
        <dbReference type="SAM" id="MobiDB-lite"/>
    </source>
</evidence>
<dbReference type="PRINTS" id="PR00990">
    <property type="entry name" value="RIBOKINASE"/>
</dbReference>
<dbReference type="Gene3D" id="3.40.1190.20">
    <property type="match status" value="1"/>
</dbReference>
<dbReference type="Proteomes" id="UP000603463">
    <property type="component" value="Unassembled WGS sequence"/>
</dbReference>
<proteinExistence type="inferred from homology"/>
<dbReference type="EMBL" id="WUXD01000010">
    <property type="protein sequence ID" value="MBM4627626.1"/>
    <property type="molecule type" value="Genomic_DNA"/>
</dbReference>
<dbReference type="EMBL" id="WUYZ01000001">
    <property type="protein sequence ID" value="NKS24946.1"/>
    <property type="molecule type" value="Genomic_DNA"/>
</dbReference>
<feature type="binding site" evidence="12">
    <location>
        <begin position="59"/>
        <end position="63"/>
    </location>
    <ligand>
        <name>substrate</name>
    </ligand>
</feature>
<evidence type="ECO:0000256" key="12">
    <source>
        <dbReference type="HAMAP-Rule" id="MF_01987"/>
    </source>
</evidence>
<feature type="binding site" evidence="12">
    <location>
        <position position="265"/>
    </location>
    <ligand>
        <name>K(+)</name>
        <dbReference type="ChEBI" id="CHEBI:29103"/>
    </ligand>
</feature>
<dbReference type="SUPFAM" id="SSF53613">
    <property type="entry name" value="Ribokinase-like"/>
    <property type="match status" value="1"/>
</dbReference>
<dbReference type="RefSeq" id="WP_022595528.1">
    <property type="nucleotide sequence ID" value="NZ_AP024187.1"/>
</dbReference>
<dbReference type="EMBL" id="WVBC01000034">
    <property type="protein sequence ID" value="NKT81325.1"/>
    <property type="molecule type" value="Genomic_DNA"/>
</dbReference>
<evidence type="ECO:0000256" key="2">
    <source>
        <dbReference type="ARBA" id="ARBA00012035"/>
    </source>
</evidence>
<keyword evidence="6 12" id="KW-0547">Nucleotide-binding</keyword>
<feature type="active site" description="Proton acceptor" evidence="12">
    <location>
        <position position="269"/>
    </location>
</feature>
<comment type="catalytic activity">
    <reaction evidence="12">
        <text>D-ribose + ATP = D-ribose 5-phosphate + ADP + H(+)</text>
        <dbReference type="Rhea" id="RHEA:13697"/>
        <dbReference type="ChEBI" id="CHEBI:15378"/>
        <dbReference type="ChEBI" id="CHEBI:30616"/>
        <dbReference type="ChEBI" id="CHEBI:47013"/>
        <dbReference type="ChEBI" id="CHEBI:78346"/>
        <dbReference type="ChEBI" id="CHEBI:456216"/>
        <dbReference type="EC" id="2.7.1.15"/>
    </reaction>
</comment>
<comment type="similarity">
    <text evidence="1">Belongs to the carbohydrate kinase pfkB family.</text>
</comment>
<dbReference type="GO" id="GO:0005829">
    <property type="term" value="C:cytosol"/>
    <property type="evidence" value="ECO:0007669"/>
    <property type="project" value="TreeGrafter"/>
</dbReference>
<evidence type="ECO:0000256" key="7">
    <source>
        <dbReference type="ARBA" id="ARBA00022777"/>
    </source>
</evidence>
<evidence type="ECO:0000313" key="15">
    <source>
        <dbReference type="EMBL" id="MBM4626326.1"/>
    </source>
</evidence>
<evidence type="ECO:0000256" key="3">
    <source>
        <dbReference type="ARBA" id="ARBA00016943"/>
    </source>
</evidence>
<comment type="similarity">
    <text evidence="12">Belongs to the carbohydrate kinase PfkB family. Ribokinase subfamily.</text>
</comment>
<dbReference type="EMBL" id="WUYZ01000002">
    <property type="protein sequence ID" value="NKS26977.1"/>
    <property type="molecule type" value="Genomic_DNA"/>
</dbReference>
<dbReference type="Proteomes" id="UP000738270">
    <property type="component" value="Unassembled WGS sequence"/>
</dbReference>
<dbReference type="GO" id="GO:0004747">
    <property type="term" value="F:ribokinase activity"/>
    <property type="evidence" value="ECO:0007669"/>
    <property type="project" value="UniProtKB-UniRule"/>
</dbReference>
<feature type="binding site" evidence="12">
    <location>
        <position position="269"/>
    </location>
    <ligand>
        <name>substrate</name>
    </ligand>
</feature>
<feature type="binding site" evidence="12">
    <location>
        <position position="263"/>
    </location>
    <ligand>
        <name>K(+)</name>
        <dbReference type="ChEBI" id="CHEBI:29103"/>
    </ligand>
</feature>
<keyword evidence="12" id="KW-0963">Cytoplasm</keyword>
<evidence type="ECO:0000256" key="10">
    <source>
        <dbReference type="ARBA" id="ARBA00022958"/>
    </source>
</evidence>
<evidence type="ECO:0000256" key="5">
    <source>
        <dbReference type="ARBA" id="ARBA00022723"/>
    </source>
</evidence>
<comment type="subcellular location">
    <subcellularLocation>
        <location evidence="12">Cytoplasm</location>
    </subcellularLocation>
</comment>
<feature type="binding site" evidence="12">
    <location>
        <begin position="31"/>
        <end position="33"/>
    </location>
    <ligand>
        <name>substrate</name>
    </ligand>
</feature>
<dbReference type="PANTHER" id="PTHR10584">
    <property type="entry name" value="SUGAR KINASE"/>
    <property type="match status" value="1"/>
</dbReference>
<evidence type="ECO:0000259" key="14">
    <source>
        <dbReference type="Pfam" id="PF00294"/>
    </source>
</evidence>
<dbReference type="HAMAP" id="MF_01987">
    <property type="entry name" value="Ribokinase"/>
    <property type="match status" value="1"/>
</dbReference>
<keyword evidence="4 12" id="KW-0808">Transferase</keyword>
<organism evidence="17 21">
    <name type="scientific">Rhodococcus hoagii</name>
    <name type="common">Corynebacterium equii</name>
    <dbReference type="NCBI Taxonomy" id="43767"/>
    <lineage>
        <taxon>Bacteria</taxon>
        <taxon>Bacillati</taxon>
        <taxon>Actinomycetota</taxon>
        <taxon>Actinomycetes</taxon>
        <taxon>Mycobacteriales</taxon>
        <taxon>Nocardiaceae</taxon>
        <taxon>Prescottella</taxon>
    </lineage>
</organism>
<comment type="pathway">
    <text evidence="12">Carbohydrate metabolism; D-ribose degradation; D-ribose 5-phosphate from beta-D-ribopyranose: step 2/2.</text>
</comment>
<dbReference type="AlphaFoldDB" id="A0A9Q2PSW4"/>
<reference evidence="15" key="1">
    <citation type="submission" date="2019-11" db="EMBL/GenBank/DDBJ databases">
        <title>Spread of Macrolides and rifampicin resistant Rhodococcus equi in clinical isolates in the USA.</title>
        <authorList>
            <person name="Alvarez-Narvaez S."/>
            <person name="Huber L."/>
            <person name="Cohen N.D."/>
            <person name="Slovis N."/>
            <person name="Greiter M."/>
            <person name="Giguere S."/>
            <person name="Hart K."/>
        </authorList>
    </citation>
    <scope>NUCLEOTIDE SEQUENCE</scope>
    <source>
        <strain evidence="15">Lh_38</strain>
    </source>
</reference>
<evidence type="ECO:0000313" key="18">
    <source>
        <dbReference type="EMBL" id="NKS26977.1"/>
    </source>
</evidence>
<comment type="activity regulation">
    <text evidence="12">Activated by a monovalent cation that binds near, but not in, the active site. The most likely occupant of the site in vivo is potassium. Ion binding induces a conformational change that may alter substrate affinity.</text>
</comment>
<dbReference type="GO" id="GO:0019303">
    <property type="term" value="P:D-ribose catabolic process"/>
    <property type="evidence" value="ECO:0007669"/>
    <property type="project" value="UniProtKB-UniRule"/>
</dbReference>
<keyword evidence="5 12" id="KW-0479">Metal-binding</keyword>
<dbReference type="InterPro" id="IPR002139">
    <property type="entry name" value="Ribo/fructo_kinase"/>
</dbReference>
<evidence type="ECO:0000313" key="17">
    <source>
        <dbReference type="EMBL" id="NKS24946.1"/>
    </source>
</evidence>
<comment type="subunit">
    <text evidence="12">Homodimer.</text>
</comment>
<dbReference type="PANTHER" id="PTHR10584:SF166">
    <property type="entry name" value="RIBOKINASE"/>
    <property type="match status" value="1"/>
</dbReference>
<evidence type="ECO:0000256" key="8">
    <source>
        <dbReference type="ARBA" id="ARBA00022840"/>
    </source>
</evidence>
<dbReference type="GO" id="GO:0046872">
    <property type="term" value="F:metal ion binding"/>
    <property type="evidence" value="ECO:0007669"/>
    <property type="project" value="UniProtKB-KW"/>
</dbReference>
<protein>
    <recommendedName>
        <fullName evidence="3 12">Ribokinase</fullName>
        <shortName evidence="12">RK</shortName>
        <ecNumber evidence="2 12">2.7.1.15</ecNumber>
    </recommendedName>
</protein>
<sequence>MSQTRPSQRPHVSDRASPSVSPEVVVVGSVNVDTVIRVPRLPAPGETVLGIGAAEHVGGKGSNQAVAAARLGRRVGLVGAVGDDADGRAVREALGAEGIDLVGLGERSGARTGAAVVQVDDSGENCITVLAGANGDLDAAAVRTAADDLRRALVTVVQLEIPDAAVAEAIALAGGTVVLNPSPARPVAADVLGRVDVLIVNRSELALLAGEAEPATSVQAARMAGRLSGPAAVVVTLGSDGAVLVRGGAVTEVPAVPVERVVDPTGAGDTFTGALADALVRGEALDDAVRWAVEAAAIAVTAAGAQSAMPTREQVLAARAGSRS</sequence>
<feature type="binding site" evidence="12">
    <location>
        <position position="302"/>
    </location>
    <ligand>
        <name>K(+)</name>
        <dbReference type="ChEBI" id="CHEBI:29103"/>
    </ligand>
</feature>
<dbReference type="GO" id="GO:0005524">
    <property type="term" value="F:ATP binding"/>
    <property type="evidence" value="ECO:0007669"/>
    <property type="project" value="UniProtKB-UniRule"/>
</dbReference>
<feature type="domain" description="Carbohydrate kinase PfkB" evidence="14">
    <location>
        <begin position="23"/>
        <end position="312"/>
    </location>
</feature>
<evidence type="ECO:0000313" key="21">
    <source>
        <dbReference type="Proteomes" id="UP000605618"/>
    </source>
</evidence>
<comment type="cofactor">
    <cofactor evidence="12">
        <name>Mg(2+)</name>
        <dbReference type="ChEBI" id="CHEBI:18420"/>
    </cofactor>
    <text evidence="12">Requires a divalent cation, most likely magnesium in vivo, as an electrophilic catalyst to aid phosphoryl group transfer. It is the chelate of the metal and the nucleotide that is the actual substrate.</text>
</comment>
<feature type="binding site" evidence="12">
    <location>
        <begin position="268"/>
        <end position="269"/>
    </location>
    <ligand>
        <name>ATP</name>
        <dbReference type="ChEBI" id="CHEBI:30616"/>
    </ligand>
</feature>
<feature type="region of interest" description="Disordered" evidence="13">
    <location>
        <begin position="1"/>
        <end position="20"/>
    </location>
</feature>
<dbReference type="CDD" id="cd01174">
    <property type="entry name" value="ribokinase"/>
    <property type="match status" value="1"/>
</dbReference>
<keyword evidence="11 12" id="KW-0119">Carbohydrate metabolism</keyword>
<evidence type="ECO:0000256" key="4">
    <source>
        <dbReference type="ARBA" id="ARBA00022679"/>
    </source>
</evidence>
<gene>
    <name evidence="12" type="primary">rbsK</name>
    <name evidence="15" type="ORF">GS453_05450</name>
    <name evidence="16" type="ORF">GS453_12275</name>
    <name evidence="17" type="ORF">GS505_03560</name>
    <name evidence="18" type="ORF">GS505_14390</name>
    <name evidence="19" type="ORF">GS882_24975</name>
    <name evidence="20" type="ORF">GS947_12125</name>
</gene>
<evidence type="ECO:0000256" key="11">
    <source>
        <dbReference type="ARBA" id="ARBA00023277"/>
    </source>
</evidence>
<evidence type="ECO:0000256" key="1">
    <source>
        <dbReference type="ARBA" id="ARBA00005380"/>
    </source>
</evidence>
<keyword evidence="10 12" id="KW-0630">Potassium</keyword>
<feature type="binding site" evidence="12">
    <location>
        <position position="304"/>
    </location>
    <ligand>
        <name>K(+)</name>
        <dbReference type="ChEBI" id="CHEBI:29103"/>
    </ligand>
</feature>
<feature type="binding site" evidence="12">
    <location>
        <position position="201"/>
    </location>
    <ligand>
        <name>ATP</name>
        <dbReference type="ChEBI" id="CHEBI:30616"/>
    </ligand>
</feature>
<dbReference type="Pfam" id="PF00294">
    <property type="entry name" value="PfkB"/>
    <property type="match status" value="1"/>
</dbReference>
<comment type="function">
    <text evidence="12">Catalyzes the phosphorylation of ribose at O-5 in a reaction requiring ATP and magnesium. The resulting D-ribose-5-phosphate can then be used either for sythesis of nucleotides, histidine, and tryptophan, or as a component of the pentose phosphate pathway.</text>
</comment>
<evidence type="ECO:0000313" key="16">
    <source>
        <dbReference type="EMBL" id="MBM4627626.1"/>
    </source>
</evidence>
<evidence type="ECO:0000256" key="9">
    <source>
        <dbReference type="ARBA" id="ARBA00022842"/>
    </source>
</evidence>
<comment type="caution">
    <text evidence="17">The sequence shown here is derived from an EMBL/GenBank/DDBJ whole genome shotgun (WGS) entry which is preliminary data.</text>
</comment>
<dbReference type="InterPro" id="IPR029056">
    <property type="entry name" value="Ribokinase-like"/>
</dbReference>
<evidence type="ECO:0000313" key="19">
    <source>
        <dbReference type="EMBL" id="NKT81325.1"/>
    </source>
</evidence>
<dbReference type="EC" id="2.7.1.15" evidence="2 12"/>
<dbReference type="Proteomes" id="UP000608063">
    <property type="component" value="Unassembled WGS sequence"/>
</dbReference>
<dbReference type="InterPro" id="IPR011611">
    <property type="entry name" value="PfkB_dom"/>
</dbReference>
<comment type="caution">
    <text evidence="12">Lacks conserved residue(s) required for the propagation of feature annotation.</text>
</comment>
<feature type="binding site" evidence="12">
    <location>
        <position position="160"/>
    </location>
    <ligand>
        <name>substrate</name>
    </ligand>
</feature>
<evidence type="ECO:0000256" key="6">
    <source>
        <dbReference type="ARBA" id="ARBA00022741"/>
    </source>
</evidence>
<feature type="binding site" evidence="12">
    <location>
        <position position="299"/>
    </location>
    <ligand>
        <name>K(+)</name>
        <dbReference type="ChEBI" id="CHEBI:29103"/>
    </ligand>
</feature>
<dbReference type="EMBL" id="WVDC01000005">
    <property type="protein sequence ID" value="NKW42336.1"/>
    <property type="molecule type" value="Genomic_DNA"/>
</dbReference>
<dbReference type="InterPro" id="IPR002173">
    <property type="entry name" value="Carboh/pur_kinase_PfkB_CS"/>
</dbReference>
<name>A0A9Q2PSW4_RHOHA</name>
<keyword evidence="9 12" id="KW-0460">Magnesium</keyword>